<dbReference type="InParanoid" id="A0A672Y5D7"/>
<keyword evidence="9" id="KW-0325">Glycoprotein</keyword>
<reference evidence="15" key="2">
    <citation type="submission" date="2025-08" db="UniProtKB">
        <authorList>
            <consortium name="Ensembl"/>
        </authorList>
    </citation>
    <scope>IDENTIFICATION</scope>
</reference>
<evidence type="ECO:0000256" key="4">
    <source>
        <dbReference type="ARBA" id="ARBA00022859"/>
    </source>
</evidence>
<dbReference type="InterPro" id="IPR036179">
    <property type="entry name" value="Ig-like_dom_sf"/>
</dbReference>
<accession>A0A672Y5D7</accession>
<dbReference type="GO" id="GO:0050776">
    <property type="term" value="P:regulation of immune response"/>
    <property type="evidence" value="ECO:0007669"/>
    <property type="project" value="InterPro"/>
</dbReference>
<reference evidence="15" key="3">
    <citation type="submission" date="2025-09" db="UniProtKB">
        <authorList>
            <consortium name="Ensembl"/>
        </authorList>
    </citation>
    <scope>IDENTIFICATION</scope>
</reference>
<sequence>MIRLLLGWTLLTGTLWSLGSSQTLLQEQVKVLYPKINDSETVECECFNVSCDYVFWFRSPHNTVTFEYIGRSNNADRDAYSNDLFKSRFKIRKRSGVSYTLRINRVTQEDTGIYSCVLKDNRYAEVWRPGVLLLPGVIPPTPPPKPKPKPPRSGCKCNKKNQKSDECGSMVLWPLVGLIAGLSVAILCTLYYFSRLPKKCRHHFAKK</sequence>
<gene>
    <name evidence="15" type="primary">cd8b</name>
</gene>
<dbReference type="PANTHER" id="PTHR11292:SF7">
    <property type="entry name" value="T-CELL SURFACE GLYCOPROTEIN CD8 BETA CHAIN-RELATED"/>
    <property type="match status" value="1"/>
</dbReference>
<evidence type="ECO:0000259" key="14">
    <source>
        <dbReference type="PROSITE" id="PS50835"/>
    </source>
</evidence>
<organism evidence="15 16">
    <name type="scientific">Sphaeramia orbicularis</name>
    <name type="common">orbiculate cardinalfish</name>
    <dbReference type="NCBI Taxonomy" id="375764"/>
    <lineage>
        <taxon>Eukaryota</taxon>
        <taxon>Metazoa</taxon>
        <taxon>Chordata</taxon>
        <taxon>Craniata</taxon>
        <taxon>Vertebrata</taxon>
        <taxon>Euteleostomi</taxon>
        <taxon>Actinopterygii</taxon>
        <taxon>Neopterygii</taxon>
        <taxon>Teleostei</taxon>
        <taxon>Neoteleostei</taxon>
        <taxon>Acanthomorphata</taxon>
        <taxon>Gobiaria</taxon>
        <taxon>Kurtiformes</taxon>
        <taxon>Apogonoidei</taxon>
        <taxon>Apogonidae</taxon>
        <taxon>Apogoninae</taxon>
        <taxon>Sphaeramia</taxon>
    </lineage>
</organism>
<evidence type="ECO:0000256" key="12">
    <source>
        <dbReference type="SAM" id="Phobius"/>
    </source>
</evidence>
<evidence type="ECO:0000256" key="13">
    <source>
        <dbReference type="SAM" id="SignalP"/>
    </source>
</evidence>
<proteinExistence type="predicted"/>
<dbReference type="Ensembl" id="ENSSORT00005001723.1">
    <property type="protein sequence ID" value="ENSSORP00005001672.1"/>
    <property type="gene ID" value="ENSSORG00005001045.1"/>
</dbReference>
<keyword evidence="8" id="KW-1015">Disulfide bond</keyword>
<dbReference type="SUPFAM" id="SSF48726">
    <property type="entry name" value="Immunoglobulin"/>
    <property type="match status" value="1"/>
</dbReference>
<dbReference type="GO" id="GO:0015026">
    <property type="term" value="F:coreceptor activity"/>
    <property type="evidence" value="ECO:0007669"/>
    <property type="project" value="InterPro"/>
</dbReference>
<evidence type="ECO:0000256" key="8">
    <source>
        <dbReference type="ARBA" id="ARBA00023157"/>
    </source>
</evidence>
<dbReference type="Gene3D" id="2.60.40.10">
    <property type="entry name" value="Immunoglobulins"/>
    <property type="match status" value="1"/>
</dbReference>
<evidence type="ECO:0000313" key="16">
    <source>
        <dbReference type="Proteomes" id="UP000472271"/>
    </source>
</evidence>
<dbReference type="GO" id="GO:0042288">
    <property type="term" value="F:MHC class I protein binding"/>
    <property type="evidence" value="ECO:0007669"/>
    <property type="project" value="InterPro"/>
</dbReference>
<dbReference type="PROSITE" id="PS50835">
    <property type="entry name" value="IG_LIKE"/>
    <property type="match status" value="1"/>
</dbReference>
<keyword evidence="6" id="KW-1064">Adaptive immunity</keyword>
<dbReference type="GO" id="GO:0016020">
    <property type="term" value="C:membrane"/>
    <property type="evidence" value="ECO:0007669"/>
    <property type="project" value="UniProtKB-SubCell"/>
</dbReference>
<evidence type="ECO:0000256" key="5">
    <source>
        <dbReference type="ARBA" id="ARBA00022989"/>
    </source>
</evidence>
<evidence type="ECO:0000256" key="3">
    <source>
        <dbReference type="ARBA" id="ARBA00022729"/>
    </source>
</evidence>
<feature type="domain" description="Ig-like" evidence="14">
    <location>
        <begin position="34"/>
        <end position="121"/>
    </location>
</feature>
<evidence type="ECO:0000256" key="7">
    <source>
        <dbReference type="ARBA" id="ARBA00023136"/>
    </source>
</evidence>
<evidence type="ECO:0000256" key="11">
    <source>
        <dbReference type="SAM" id="MobiDB-lite"/>
    </source>
</evidence>
<feature type="chain" id="PRO_5025533145" evidence="13">
    <location>
        <begin position="22"/>
        <end position="207"/>
    </location>
</feature>
<comment type="subcellular location">
    <subcellularLocation>
        <location evidence="1">Membrane</location>
        <topology evidence="1">Single-pass type I membrane protein</topology>
    </subcellularLocation>
</comment>
<reference evidence="15" key="1">
    <citation type="submission" date="2019-06" db="EMBL/GenBank/DDBJ databases">
        <authorList>
            <consortium name="Wellcome Sanger Institute Data Sharing"/>
        </authorList>
    </citation>
    <scope>NUCLEOTIDE SEQUENCE [LARGE SCALE GENOMIC DNA]</scope>
</reference>
<dbReference type="OrthoDB" id="9394844at2759"/>
<evidence type="ECO:0000256" key="6">
    <source>
        <dbReference type="ARBA" id="ARBA00023130"/>
    </source>
</evidence>
<keyword evidence="5 12" id="KW-1133">Transmembrane helix</keyword>
<dbReference type="InterPro" id="IPR013106">
    <property type="entry name" value="Ig_V-set"/>
</dbReference>
<dbReference type="SMART" id="SM00409">
    <property type="entry name" value="IG"/>
    <property type="match status" value="1"/>
</dbReference>
<dbReference type="InterPro" id="IPR003599">
    <property type="entry name" value="Ig_sub"/>
</dbReference>
<dbReference type="InterPro" id="IPR007110">
    <property type="entry name" value="Ig-like_dom"/>
</dbReference>
<evidence type="ECO:0000256" key="10">
    <source>
        <dbReference type="ARBA" id="ARBA00023319"/>
    </source>
</evidence>
<dbReference type="SMART" id="SM00406">
    <property type="entry name" value="IGv"/>
    <property type="match status" value="1"/>
</dbReference>
<keyword evidence="2 12" id="KW-0812">Transmembrane</keyword>
<evidence type="ECO:0000256" key="2">
    <source>
        <dbReference type="ARBA" id="ARBA00022692"/>
    </source>
</evidence>
<keyword evidence="10" id="KW-0393">Immunoglobulin domain</keyword>
<protein>
    <submittedName>
        <fullName evidence="15">Uncharacterized LOC115419784</fullName>
    </submittedName>
</protein>
<feature type="signal peptide" evidence="13">
    <location>
        <begin position="1"/>
        <end position="21"/>
    </location>
</feature>
<name>A0A672Y5D7_9TELE</name>
<evidence type="ECO:0000256" key="9">
    <source>
        <dbReference type="ARBA" id="ARBA00023180"/>
    </source>
</evidence>
<feature type="transmembrane region" description="Helical" evidence="12">
    <location>
        <begin position="171"/>
        <end position="193"/>
    </location>
</feature>
<dbReference type="GO" id="GO:0002250">
    <property type="term" value="P:adaptive immune response"/>
    <property type="evidence" value="ECO:0007669"/>
    <property type="project" value="UniProtKB-KW"/>
</dbReference>
<keyword evidence="4" id="KW-0391">Immunity</keyword>
<keyword evidence="7 12" id="KW-0472">Membrane</keyword>
<evidence type="ECO:0000313" key="15">
    <source>
        <dbReference type="Ensembl" id="ENSSORP00005001672.1"/>
    </source>
</evidence>
<dbReference type="Pfam" id="PF07686">
    <property type="entry name" value="V-set"/>
    <property type="match status" value="1"/>
</dbReference>
<dbReference type="Proteomes" id="UP000472271">
    <property type="component" value="Chromosome 5"/>
</dbReference>
<keyword evidence="16" id="KW-1185">Reference proteome</keyword>
<keyword evidence="3 13" id="KW-0732">Signal</keyword>
<feature type="region of interest" description="Disordered" evidence="11">
    <location>
        <begin position="138"/>
        <end position="163"/>
    </location>
</feature>
<dbReference type="PANTHER" id="PTHR11292">
    <property type="entry name" value="T-CELL SURFACE GLYCOPROTEIN CD8 BETA CHAIN"/>
    <property type="match status" value="1"/>
</dbReference>
<dbReference type="AlphaFoldDB" id="A0A672Y5D7"/>
<evidence type="ECO:0000256" key="1">
    <source>
        <dbReference type="ARBA" id="ARBA00004479"/>
    </source>
</evidence>
<dbReference type="GO" id="GO:0009986">
    <property type="term" value="C:cell surface"/>
    <property type="evidence" value="ECO:0007669"/>
    <property type="project" value="TreeGrafter"/>
</dbReference>
<dbReference type="InterPro" id="IPR042414">
    <property type="entry name" value="CD8B"/>
</dbReference>
<dbReference type="InterPro" id="IPR013783">
    <property type="entry name" value="Ig-like_fold"/>
</dbReference>